<dbReference type="InterPro" id="IPR036390">
    <property type="entry name" value="WH_DNA-bd_sf"/>
</dbReference>
<dbReference type="InterPro" id="IPR036388">
    <property type="entry name" value="WH-like_DNA-bd_sf"/>
</dbReference>
<reference evidence="3 4" key="2">
    <citation type="journal article" date="2015" name="MBio">
        <title>Genome-Resolved Metagenomic Analysis Reveals Roles for Candidate Phyla and Other Microbial Community Members in Biogeochemical Transformations in Oil Reservoirs.</title>
        <authorList>
            <person name="Hu P."/>
            <person name="Tom L."/>
            <person name="Singh A."/>
            <person name="Thomas B.C."/>
            <person name="Baker B.J."/>
            <person name="Piceno Y.M."/>
            <person name="Andersen G.L."/>
            <person name="Banfield J.F."/>
        </authorList>
    </citation>
    <scope>NUCLEOTIDE SEQUENCE [LARGE SCALE GENOMIC DNA]</scope>
    <source>
        <strain evidence="1">57_489</strain>
    </source>
</reference>
<evidence type="ECO:0000313" key="4">
    <source>
        <dbReference type="Proteomes" id="UP000057043"/>
    </source>
</evidence>
<dbReference type="AlphaFoldDB" id="A0A101FTK6"/>
<evidence type="ECO:0000313" key="2">
    <source>
        <dbReference type="EMBL" id="KUK96055.1"/>
    </source>
</evidence>
<dbReference type="EMBL" id="LGFT01000031">
    <property type="protein sequence ID" value="KUK44220.1"/>
    <property type="molecule type" value="Genomic_DNA"/>
</dbReference>
<gene>
    <name evidence="1" type="ORF">XD72_1424</name>
    <name evidence="2" type="ORF">XE07_1410</name>
</gene>
<dbReference type="PATRIC" id="fig|301375.6.peg.526"/>
<reference evidence="2" key="1">
    <citation type="journal article" date="2015" name="MBio">
        <title>Genome-resolved metagenomic analysis reveals roles for candidate phyla and other microbial community members in biogeochemical transformations in oil reservoirs.</title>
        <authorList>
            <person name="Hu P."/>
            <person name="Tom L."/>
            <person name="Singh A."/>
            <person name="Thomas B.C."/>
            <person name="Baker B.J."/>
            <person name="Piceno Y.M."/>
            <person name="Andersen G.L."/>
            <person name="Banfield J.F."/>
        </authorList>
    </citation>
    <scope>NUCLEOTIDE SEQUENCE [LARGE SCALE GENOMIC DNA]</scope>
    <source>
        <strain evidence="2">56_747</strain>
    </source>
</reference>
<dbReference type="EMBL" id="LGHB01000021">
    <property type="protein sequence ID" value="KUK96055.1"/>
    <property type="molecule type" value="Genomic_DNA"/>
</dbReference>
<accession>A0A101FTK6</accession>
<comment type="caution">
    <text evidence="1">The sequence shown here is derived from an EMBL/GenBank/DDBJ whole genome shotgun (WGS) entry which is preliminary data.</text>
</comment>
<proteinExistence type="predicted"/>
<evidence type="ECO:0000313" key="3">
    <source>
        <dbReference type="Proteomes" id="UP000053961"/>
    </source>
</evidence>
<name>A0A101FTK6_9EURY</name>
<protein>
    <recommendedName>
        <fullName evidence="5">Sugar-specific transcriptional regulator TrmB</fullName>
    </recommendedName>
</protein>
<dbReference type="Gene3D" id="1.10.10.10">
    <property type="entry name" value="Winged helix-like DNA-binding domain superfamily/Winged helix DNA-binding domain"/>
    <property type="match status" value="1"/>
</dbReference>
<dbReference type="SUPFAM" id="SSF46785">
    <property type="entry name" value="Winged helix' DNA-binding domain"/>
    <property type="match status" value="1"/>
</dbReference>
<dbReference type="Proteomes" id="UP000053961">
    <property type="component" value="Unassembled WGS sequence"/>
</dbReference>
<evidence type="ECO:0000313" key="1">
    <source>
        <dbReference type="EMBL" id="KUK44220.1"/>
    </source>
</evidence>
<evidence type="ECO:0008006" key="5">
    <source>
        <dbReference type="Google" id="ProtNLM"/>
    </source>
</evidence>
<dbReference type="Proteomes" id="UP000057043">
    <property type="component" value="Unassembled WGS sequence"/>
</dbReference>
<sequence>MNVGEIERWVLSADRRLLLMRTIRNSRVVKASEVAQITDRSIQNISRAIKECEEQELVECITPEKHTWKKYMLTDQGHHVLRELEKHEMI</sequence>
<organism evidence="1 4">
    <name type="scientific">Methanothrix harundinacea</name>
    <dbReference type="NCBI Taxonomy" id="301375"/>
    <lineage>
        <taxon>Archaea</taxon>
        <taxon>Methanobacteriati</taxon>
        <taxon>Methanobacteriota</taxon>
        <taxon>Stenosarchaea group</taxon>
        <taxon>Methanomicrobia</taxon>
        <taxon>Methanotrichales</taxon>
        <taxon>Methanotrichaceae</taxon>
        <taxon>Methanothrix</taxon>
    </lineage>
</organism>